<organism evidence="2 3">
    <name type="scientific">Cirrhinus mrigala</name>
    <name type="common">Mrigala</name>
    <dbReference type="NCBI Taxonomy" id="683832"/>
    <lineage>
        <taxon>Eukaryota</taxon>
        <taxon>Metazoa</taxon>
        <taxon>Chordata</taxon>
        <taxon>Craniata</taxon>
        <taxon>Vertebrata</taxon>
        <taxon>Euteleostomi</taxon>
        <taxon>Actinopterygii</taxon>
        <taxon>Neopterygii</taxon>
        <taxon>Teleostei</taxon>
        <taxon>Ostariophysi</taxon>
        <taxon>Cypriniformes</taxon>
        <taxon>Cyprinidae</taxon>
        <taxon>Labeoninae</taxon>
        <taxon>Labeonini</taxon>
        <taxon>Cirrhinus</taxon>
    </lineage>
</organism>
<sequence>PSESAPPTPIATEPSSLPRVSSRSYDLQERRRTGNMTGTEQAKYQRIPTDEFEAQTLASADLDGIK</sequence>
<feature type="compositionally biased region" description="Polar residues" evidence="1">
    <location>
        <begin position="13"/>
        <end position="25"/>
    </location>
</feature>
<feature type="region of interest" description="Disordered" evidence="1">
    <location>
        <begin position="1"/>
        <end position="50"/>
    </location>
</feature>
<proteinExistence type="predicted"/>
<dbReference type="AlphaFoldDB" id="A0ABD0N625"/>
<protein>
    <submittedName>
        <fullName evidence="2">Uncharacterized protein</fullName>
    </submittedName>
</protein>
<comment type="caution">
    <text evidence="2">The sequence shown here is derived from an EMBL/GenBank/DDBJ whole genome shotgun (WGS) entry which is preliminary data.</text>
</comment>
<evidence type="ECO:0000313" key="2">
    <source>
        <dbReference type="EMBL" id="KAL0156391.1"/>
    </source>
</evidence>
<feature type="non-terminal residue" evidence="2">
    <location>
        <position position="1"/>
    </location>
</feature>
<dbReference type="Proteomes" id="UP001529510">
    <property type="component" value="Unassembled WGS sequence"/>
</dbReference>
<accession>A0ABD0N625</accession>
<evidence type="ECO:0000313" key="3">
    <source>
        <dbReference type="Proteomes" id="UP001529510"/>
    </source>
</evidence>
<gene>
    <name evidence="2" type="ORF">M9458_047637</name>
</gene>
<feature type="non-terminal residue" evidence="2">
    <location>
        <position position="66"/>
    </location>
</feature>
<dbReference type="EMBL" id="JAMKFB020000024">
    <property type="protein sequence ID" value="KAL0156391.1"/>
    <property type="molecule type" value="Genomic_DNA"/>
</dbReference>
<evidence type="ECO:0000256" key="1">
    <source>
        <dbReference type="SAM" id="MobiDB-lite"/>
    </source>
</evidence>
<reference evidence="2 3" key="1">
    <citation type="submission" date="2024-05" db="EMBL/GenBank/DDBJ databases">
        <title>Genome sequencing and assembly of Indian major carp, Cirrhinus mrigala (Hamilton, 1822).</title>
        <authorList>
            <person name="Mohindra V."/>
            <person name="Chowdhury L.M."/>
            <person name="Lal K."/>
            <person name="Jena J.K."/>
        </authorList>
    </citation>
    <scope>NUCLEOTIDE SEQUENCE [LARGE SCALE GENOMIC DNA]</scope>
    <source>
        <strain evidence="2">CM1030</strain>
        <tissue evidence="2">Blood</tissue>
    </source>
</reference>
<name>A0ABD0N625_CIRMR</name>
<keyword evidence="3" id="KW-1185">Reference proteome</keyword>